<comment type="caution">
    <text evidence="1">The sequence shown here is derived from an EMBL/GenBank/DDBJ whole genome shotgun (WGS) entry which is preliminary data.</text>
</comment>
<evidence type="ECO:0000313" key="1">
    <source>
        <dbReference type="EMBL" id="KAK3266563.1"/>
    </source>
</evidence>
<reference evidence="1 2" key="1">
    <citation type="journal article" date="2015" name="Genome Biol. Evol.">
        <title>Comparative Genomics of a Bacterivorous Green Alga Reveals Evolutionary Causalities and Consequences of Phago-Mixotrophic Mode of Nutrition.</title>
        <authorList>
            <person name="Burns J.A."/>
            <person name="Paasch A."/>
            <person name="Narechania A."/>
            <person name="Kim E."/>
        </authorList>
    </citation>
    <scope>NUCLEOTIDE SEQUENCE [LARGE SCALE GENOMIC DNA]</scope>
    <source>
        <strain evidence="1 2">PLY_AMNH</strain>
    </source>
</reference>
<dbReference type="Proteomes" id="UP001190700">
    <property type="component" value="Unassembled WGS sequence"/>
</dbReference>
<name>A0AAE0FVI0_9CHLO</name>
<accession>A0AAE0FVI0</accession>
<protein>
    <submittedName>
        <fullName evidence="1">Uncharacterized protein</fullName>
    </submittedName>
</protein>
<keyword evidence="2" id="KW-1185">Reference proteome</keyword>
<dbReference type="EMBL" id="LGRX02012973">
    <property type="protein sequence ID" value="KAK3266563.1"/>
    <property type="molecule type" value="Genomic_DNA"/>
</dbReference>
<dbReference type="AlphaFoldDB" id="A0AAE0FVI0"/>
<proteinExistence type="predicted"/>
<organism evidence="1 2">
    <name type="scientific">Cymbomonas tetramitiformis</name>
    <dbReference type="NCBI Taxonomy" id="36881"/>
    <lineage>
        <taxon>Eukaryota</taxon>
        <taxon>Viridiplantae</taxon>
        <taxon>Chlorophyta</taxon>
        <taxon>Pyramimonadophyceae</taxon>
        <taxon>Pyramimonadales</taxon>
        <taxon>Pyramimonadaceae</taxon>
        <taxon>Cymbomonas</taxon>
    </lineage>
</organism>
<evidence type="ECO:0000313" key="2">
    <source>
        <dbReference type="Proteomes" id="UP001190700"/>
    </source>
</evidence>
<gene>
    <name evidence="1" type="ORF">CYMTET_24806</name>
</gene>
<sequence length="243" mass="28279">MGAPRERRFKVIRSTGDFMVRNATFEQWDVHSTYRANFNTIDKHNAKRQGGTSFEDTWKTHKLWWVRDFQVLDGMSEVNAFLLWNYFRPECHHVNLQTFRRQLGWQLLHNKYIQAKRATACVPRGSAGALGDRTFLLEHTLKKIVPVDDRLKNAQKQQKCRYCCALTLWNCTCASVCVETLRAGKGRLKRNTYMFICDSTTQLATALRAIWQEKNPQCGSVMDVTMEDYGESWRNLLQDPGGF</sequence>